<gene>
    <name evidence="2" type="ORF">SAMN05216410_0936</name>
</gene>
<dbReference type="EMBL" id="FMYH01000001">
    <property type="protein sequence ID" value="SDB92158.1"/>
    <property type="molecule type" value="Genomic_DNA"/>
</dbReference>
<dbReference type="Pfam" id="PF03551">
    <property type="entry name" value="PadR"/>
    <property type="match status" value="1"/>
</dbReference>
<dbReference type="InterPro" id="IPR036388">
    <property type="entry name" value="WH-like_DNA-bd_sf"/>
</dbReference>
<dbReference type="AlphaFoldDB" id="A0A1G6HDI9"/>
<dbReference type="InterPro" id="IPR036390">
    <property type="entry name" value="WH_DNA-bd_sf"/>
</dbReference>
<dbReference type="STRING" id="1814289.SAMN05216410_0936"/>
<proteinExistence type="predicted"/>
<keyword evidence="3" id="KW-1185">Reference proteome</keyword>
<evidence type="ECO:0000313" key="2">
    <source>
        <dbReference type="EMBL" id="SDB92158.1"/>
    </source>
</evidence>
<dbReference type="PANTHER" id="PTHR33169:SF13">
    <property type="entry name" value="PADR-FAMILY TRANSCRIPTIONAL REGULATOR"/>
    <property type="match status" value="1"/>
</dbReference>
<dbReference type="Gene3D" id="1.10.10.10">
    <property type="entry name" value="Winged helix-like DNA-binding domain superfamily/Winged helix DNA-binding domain"/>
    <property type="match status" value="1"/>
</dbReference>
<dbReference type="PANTHER" id="PTHR33169">
    <property type="entry name" value="PADR-FAMILY TRANSCRIPTIONAL REGULATOR"/>
    <property type="match status" value="1"/>
</dbReference>
<protein>
    <submittedName>
        <fullName evidence="2">Transcriptional regulator, PadR family</fullName>
    </submittedName>
</protein>
<reference evidence="2 3" key="1">
    <citation type="submission" date="2016-09" db="EMBL/GenBank/DDBJ databases">
        <authorList>
            <person name="Capua I."/>
            <person name="De Benedictis P."/>
            <person name="Joannis T."/>
            <person name="Lombin L.H."/>
            <person name="Cattoli G."/>
        </authorList>
    </citation>
    <scope>NUCLEOTIDE SEQUENCE [LARGE SCALE GENOMIC DNA]</scope>
    <source>
        <strain evidence="2 3">ISLP-3</strain>
    </source>
</reference>
<evidence type="ECO:0000259" key="1">
    <source>
        <dbReference type="Pfam" id="PF03551"/>
    </source>
</evidence>
<dbReference type="RefSeq" id="WP_245700851.1">
    <property type="nucleotide sequence ID" value="NZ_FMYH01000001.1"/>
</dbReference>
<feature type="domain" description="Transcription regulator PadR N-terminal" evidence="1">
    <location>
        <begin position="9"/>
        <end position="81"/>
    </location>
</feature>
<evidence type="ECO:0000313" key="3">
    <source>
        <dbReference type="Proteomes" id="UP000199039"/>
    </source>
</evidence>
<organism evidence="2 3">
    <name type="scientific">Sanguibacter gelidistatuariae</name>
    <dbReference type="NCBI Taxonomy" id="1814289"/>
    <lineage>
        <taxon>Bacteria</taxon>
        <taxon>Bacillati</taxon>
        <taxon>Actinomycetota</taxon>
        <taxon>Actinomycetes</taxon>
        <taxon>Micrococcales</taxon>
        <taxon>Sanguibacteraceae</taxon>
        <taxon>Sanguibacter</taxon>
    </lineage>
</organism>
<dbReference type="Proteomes" id="UP000199039">
    <property type="component" value="Unassembled WGS sequence"/>
</dbReference>
<dbReference type="InterPro" id="IPR005149">
    <property type="entry name" value="Tscrpt_reg_PadR_N"/>
</dbReference>
<dbReference type="InterPro" id="IPR052509">
    <property type="entry name" value="Metal_resp_DNA-bind_regulator"/>
</dbReference>
<name>A0A1G6HDI9_9MICO</name>
<sequence length="114" mass="11964">MTRQGYLILLSLVGERRHGYAVIQSVVELSAGEVTLAAGTLYGNLDRLLAAGLVESAGDEVVDGRQRRYYRATDAGAQAAQAETLRLAQLAARAQQVLDAGARGLGRRPALGGA</sequence>
<dbReference type="SUPFAM" id="SSF46785">
    <property type="entry name" value="Winged helix' DNA-binding domain"/>
    <property type="match status" value="1"/>
</dbReference>
<accession>A0A1G6HDI9</accession>